<reference evidence="2" key="1">
    <citation type="submission" date="2022-04" db="EMBL/GenBank/DDBJ databases">
        <title>A functionally conserved STORR gene fusion in Papaver species that diverged 16.8 million years ago.</title>
        <authorList>
            <person name="Catania T."/>
        </authorList>
    </citation>
    <scope>NUCLEOTIDE SEQUENCE</scope>
    <source>
        <strain evidence="2">S-188037</strain>
    </source>
</reference>
<accession>A0AAD4TEA0</accession>
<protein>
    <submittedName>
        <fullName evidence="2">Uncharacterized protein</fullName>
    </submittedName>
</protein>
<dbReference type="AlphaFoldDB" id="A0AAD4TEA0"/>
<proteinExistence type="predicted"/>
<name>A0AAD4TEA0_9MAGN</name>
<dbReference type="EMBL" id="JAJJMB010002922">
    <property type="protein sequence ID" value="KAI3950136.1"/>
    <property type="molecule type" value="Genomic_DNA"/>
</dbReference>
<comment type="caution">
    <text evidence="2">The sequence shown here is derived from an EMBL/GenBank/DDBJ whole genome shotgun (WGS) entry which is preliminary data.</text>
</comment>
<evidence type="ECO:0000256" key="1">
    <source>
        <dbReference type="SAM" id="MobiDB-lite"/>
    </source>
</evidence>
<organism evidence="2 3">
    <name type="scientific">Papaver atlanticum</name>
    <dbReference type="NCBI Taxonomy" id="357466"/>
    <lineage>
        <taxon>Eukaryota</taxon>
        <taxon>Viridiplantae</taxon>
        <taxon>Streptophyta</taxon>
        <taxon>Embryophyta</taxon>
        <taxon>Tracheophyta</taxon>
        <taxon>Spermatophyta</taxon>
        <taxon>Magnoliopsida</taxon>
        <taxon>Ranunculales</taxon>
        <taxon>Papaveraceae</taxon>
        <taxon>Papaveroideae</taxon>
        <taxon>Papaver</taxon>
    </lineage>
</organism>
<evidence type="ECO:0000313" key="3">
    <source>
        <dbReference type="Proteomes" id="UP001202328"/>
    </source>
</evidence>
<evidence type="ECO:0000313" key="2">
    <source>
        <dbReference type="EMBL" id="KAI3950136.1"/>
    </source>
</evidence>
<feature type="compositionally biased region" description="Basic and acidic residues" evidence="1">
    <location>
        <begin position="54"/>
        <end position="64"/>
    </location>
</feature>
<feature type="compositionally biased region" description="Low complexity" evidence="1">
    <location>
        <begin position="23"/>
        <end position="36"/>
    </location>
</feature>
<keyword evidence="3" id="KW-1185">Reference proteome</keyword>
<gene>
    <name evidence="2" type="ORF">MKW98_008581</name>
</gene>
<dbReference type="Proteomes" id="UP001202328">
    <property type="component" value="Unassembled WGS sequence"/>
</dbReference>
<feature type="region of interest" description="Disordered" evidence="1">
    <location>
        <begin position="12"/>
        <end position="67"/>
    </location>
</feature>
<sequence>MDYIPEAFLGEHHEYSDMSTGENSNNAAGLLPNPAADPQAGMPNSVESSSSEPSKSKAEKHEELDFGDSQAQHIRGLTNSILLILGHPSKFWYLAVWTTLESPGKTIVRSPCVLDLFQEKDPVIGHDLILGHDQRDSTEDLKGSLVLLKILTSEDCPREEKEACQRRIPLPSFELSVYRVYTHSCCEDHRERVLL</sequence>